<feature type="compositionally biased region" description="Basic and acidic residues" evidence="6">
    <location>
        <begin position="378"/>
        <end position="391"/>
    </location>
</feature>
<keyword evidence="4" id="KW-0804">Transcription</keyword>
<keyword evidence="2" id="KW-0805">Transcription regulation</keyword>
<dbReference type="InterPro" id="IPR047106">
    <property type="entry name" value="NFIL3-like_bZIP"/>
</dbReference>
<dbReference type="SUPFAM" id="SSF57959">
    <property type="entry name" value="Leucine zipper domain"/>
    <property type="match status" value="1"/>
</dbReference>
<evidence type="ECO:0000256" key="1">
    <source>
        <dbReference type="ARBA" id="ARBA00006079"/>
    </source>
</evidence>
<dbReference type="InterPro" id="IPR047229">
    <property type="entry name" value="NFIL3-like"/>
</dbReference>
<name>A0A8J7NTG3_ATRSP</name>
<evidence type="ECO:0000256" key="3">
    <source>
        <dbReference type="ARBA" id="ARBA00023125"/>
    </source>
</evidence>
<comment type="similarity">
    <text evidence="1">Belongs to the bZIP family. NFIL3 subfamily.</text>
</comment>
<dbReference type="PANTHER" id="PTHR15284">
    <property type="entry name" value="NUCLEAR FACTOR INTERLEUKIN-3-REGULATED PROTEIN"/>
    <property type="match status" value="1"/>
</dbReference>
<dbReference type="GO" id="GO:0005634">
    <property type="term" value="C:nucleus"/>
    <property type="evidence" value="ECO:0007669"/>
    <property type="project" value="TreeGrafter"/>
</dbReference>
<organism evidence="8 9">
    <name type="scientific">Atractosteus spatula</name>
    <name type="common">Alligator gar</name>
    <name type="synonym">Lepisosteus spatula</name>
    <dbReference type="NCBI Taxonomy" id="7917"/>
    <lineage>
        <taxon>Eukaryota</taxon>
        <taxon>Metazoa</taxon>
        <taxon>Chordata</taxon>
        <taxon>Craniata</taxon>
        <taxon>Vertebrata</taxon>
        <taxon>Euteleostomi</taxon>
        <taxon>Actinopterygii</taxon>
        <taxon>Neopterygii</taxon>
        <taxon>Holostei</taxon>
        <taxon>Semionotiformes</taxon>
        <taxon>Lepisosteidae</taxon>
        <taxon>Atractosteus</taxon>
    </lineage>
</organism>
<feature type="compositionally biased region" description="Polar residues" evidence="6">
    <location>
        <begin position="221"/>
        <end position="232"/>
    </location>
</feature>
<feature type="compositionally biased region" description="Polar residues" evidence="6">
    <location>
        <begin position="197"/>
        <end position="210"/>
    </location>
</feature>
<evidence type="ECO:0000259" key="7">
    <source>
        <dbReference type="PROSITE" id="PS50217"/>
    </source>
</evidence>
<evidence type="ECO:0000256" key="2">
    <source>
        <dbReference type="ARBA" id="ARBA00023015"/>
    </source>
</evidence>
<dbReference type="Pfam" id="PF07716">
    <property type="entry name" value="bZIP_2"/>
    <property type="match status" value="1"/>
</dbReference>
<keyword evidence="9" id="KW-1185">Reference proteome</keyword>
<feature type="compositionally biased region" description="Basic and acidic residues" evidence="6">
    <location>
        <begin position="250"/>
        <end position="259"/>
    </location>
</feature>
<dbReference type="PROSITE" id="PS00036">
    <property type="entry name" value="BZIP_BASIC"/>
    <property type="match status" value="1"/>
</dbReference>
<dbReference type="SMART" id="SM00338">
    <property type="entry name" value="BRLZ"/>
    <property type="match status" value="1"/>
</dbReference>
<dbReference type="AlphaFoldDB" id="A0A8J7NTG3"/>
<reference evidence="8" key="1">
    <citation type="journal article" date="2021" name="Cell">
        <title>Tracing the genetic footprints of vertebrate landing in non-teleost ray-finned fishes.</title>
        <authorList>
            <person name="Bi X."/>
            <person name="Wang K."/>
            <person name="Yang L."/>
            <person name="Pan H."/>
            <person name="Jiang H."/>
            <person name="Wei Q."/>
            <person name="Fang M."/>
            <person name="Yu H."/>
            <person name="Zhu C."/>
            <person name="Cai Y."/>
            <person name="He Y."/>
            <person name="Gan X."/>
            <person name="Zeng H."/>
            <person name="Yu D."/>
            <person name="Zhu Y."/>
            <person name="Jiang H."/>
            <person name="Qiu Q."/>
            <person name="Yang H."/>
            <person name="Zhang Y.E."/>
            <person name="Wang W."/>
            <person name="Zhu M."/>
            <person name="He S."/>
            <person name="Zhang G."/>
        </authorList>
    </citation>
    <scope>NUCLEOTIDE SEQUENCE</scope>
    <source>
        <strain evidence="8">Allg_001</strain>
    </source>
</reference>
<evidence type="ECO:0000256" key="4">
    <source>
        <dbReference type="ARBA" id="ARBA00023163"/>
    </source>
</evidence>
<evidence type="ECO:0000313" key="9">
    <source>
        <dbReference type="Proteomes" id="UP000736164"/>
    </source>
</evidence>
<evidence type="ECO:0000256" key="5">
    <source>
        <dbReference type="ARBA" id="ARBA00023242"/>
    </source>
</evidence>
<keyword evidence="3" id="KW-0238">DNA-binding</keyword>
<dbReference type="Gene3D" id="1.20.5.170">
    <property type="match status" value="1"/>
</dbReference>
<dbReference type="GO" id="GO:0007623">
    <property type="term" value="P:circadian rhythm"/>
    <property type="evidence" value="ECO:0007669"/>
    <property type="project" value="TreeGrafter"/>
</dbReference>
<dbReference type="InterPro" id="IPR046347">
    <property type="entry name" value="bZIP_sf"/>
</dbReference>
<feature type="domain" description="BZIP" evidence="7">
    <location>
        <begin position="98"/>
        <end position="148"/>
    </location>
</feature>
<dbReference type="PANTHER" id="PTHR15284:SF6">
    <property type="entry name" value="HYPOTHETICAL LOC799271-RELATED"/>
    <property type="match status" value="1"/>
</dbReference>
<feature type="region of interest" description="Disordered" evidence="6">
    <location>
        <begin position="195"/>
        <end position="391"/>
    </location>
</feature>
<dbReference type="PROSITE" id="PS50217">
    <property type="entry name" value="BZIP"/>
    <property type="match status" value="1"/>
</dbReference>
<dbReference type="GO" id="GO:0003700">
    <property type="term" value="F:DNA-binding transcription factor activity"/>
    <property type="evidence" value="ECO:0007669"/>
    <property type="project" value="InterPro"/>
</dbReference>
<feature type="region of interest" description="Disordered" evidence="6">
    <location>
        <begin position="1"/>
        <end position="49"/>
    </location>
</feature>
<sequence>MSSIGGTANSSHDMRDQSIPGGSHSTPDAEFLQELVPSPTAAAPETQTGGLSFTDEAVSILTTNSILARSLLGRTQLKHKDSASLRRKREFIPDEKKDEGYWDKRKKNNEAAKRSREKRRVNDMVLENRVIALLEENARLKAELLALKFRFGLVKDPCETTILPIATTIAPAPPPPAPAAARFHPGAPMHSGYLPRTESTYAGQAPSASQPYLHGYGGRGLNSSRETPSFSEDSGFSTPGSSSVGSPVFFDDRLSEHGKFSPRGAEEPGYEAHSCPAGGEAEALAGSGHYPGEASRVGRLDCGEGMKSLPHKLRFKTPSSPEGAEAVGADSRRSPVQPIGGRDLAREPMRGSFLLGGNSPLENGGGGGLVQPSWRYQPGEDPKSGRMREDPQYCAPPGGYPSATPQDSTFHLENTALKSQLTSLREEVAQLKKLFSQQLLSKVA</sequence>
<gene>
    <name evidence="8" type="primary">Nfil3_2</name>
    <name evidence="8" type="ORF">GTO95_0014732</name>
</gene>
<feature type="compositionally biased region" description="Low complexity" evidence="6">
    <location>
        <begin position="233"/>
        <end position="249"/>
    </location>
</feature>
<dbReference type="FunFam" id="1.20.5.170:FF:000025">
    <property type="entry name" value="nuclear factor interleukin-3-regulated protein-like"/>
    <property type="match status" value="1"/>
</dbReference>
<comment type="caution">
    <text evidence="8">The sequence shown here is derived from an EMBL/GenBank/DDBJ whole genome shotgun (WGS) entry which is preliminary data.</text>
</comment>
<feature type="non-terminal residue" evidence="8">
    <location>
        <position position="444"/>
    </location>
</feature>
<feature type="compositionally biased region" description="Low complexity" evidence="6">
    <location>
        <begin position="277"/>
        <end position="288"/>
    </location>
</feature>
<feature type="compositionally biased region" description="Polar residues" evidence="6">
    <location>
        <begin position="1"/>
        <end position="11"/>
    </location>
</feature>
<dbReference type="CDD" id="cd14694">
    <property type="entry name" value="bZIP_NFIL3"/>
    <property type="match status" value="1"/>
</dbReference>
<keyword evidence="5" id="KW-0539">Nucleus</keyword>
<protein>
    <submittedName>
        <fullName evidence="8">NFIL3 protein</fullName>
    </submittedName>
</protein>
<evidence type="ECO:0000256" key="6">
    <source>
        <dbReference type="SAM" id="MobiDB-lite"/>
    </source>
</evidence>
<accession>A0A8J7NTG3</accession>
<feature type="non-terminal residue" evidence="8">
    <location>
        <position position="1"/>
    </location>
</feature>
<dbReference type="InterPro" id="IPR004827">
    <property type="entry name" value="bZIP"/>
</dbReference>
<dbReference type="EMBL" id="JAAWVO010038431">
    <property type="protein sequence ID" value="MBN3318133.1"/>
    <property type="molecule type" value="Genomic_DNA"/>
</dbReference>
<dbReference type="GO" id="GO:0003677">
    <property type="term" value="F:DNA binding"/>
    <property type="evidence" value="ECO:0007669"/>
    <property type="project" value="UniProtKB-KW"/>
</dbReference>
<evidence type="ECO:0000313" key="8">
    <source>
        <dbReference type="EMBL" id="MBN3318133.1"/>
    </source>
</evidence>
<proteinExistence type="inferred from homology"/>
<dbReference type="Proteomes" id="UP000736164">
    <property type="component" value="Unassembled WGS sequence"/>
</dbReference>